<feature type="compositionally biased region" description="Low complexity" evidence="1">
    <location>
        <begin position="229"/>
        <end position="240"/>
    </location>
</feature>
<feature type="region of interest" description="Disordered" evidence="1">
    <location>
        <begin position="173"/>
        <end position="240"/>
    </location>
</feature>
<dbReference type="KEGG" id="ccro:CMC5_006640"/>
<dbReference type="STRING" id="52.CMC5_006640"/>
<dbReference type="Proteomes" id="UP000067626">
    <property type="component" value="Chromosome"/>
</dbReference>
<evidence type="ECO:0000313" key="3">
    <source>
        <dbReference type="EMBL" id="AKT36546.1"/>
    </source>
</evidence>
<evidence type="ECO:0000256" key="2">
    <source>
        <dbReference type="SAM" id="SignalP"/>
    </source>
</evidence>
<dbReference type="PANTHER" id="PTHR24637:SF428">
    <property type="entry name" value="SCAVENGER RECEPTOR CLASS A MEMBER 3"/>
    <property type="match status" value="1"/>
</dbReference>
<dbReference type="AlphaFoldDB" id="A0A0K1E6N8"/>
<accession>A0A0K1E6N8</accession>
<keyword evidence="2" id="KW-0732">Signal</keyword>
<feature type="compositionally biased region" description="Gly residues" evidence="1">
    <location>
        <begin position="186"/>
        <end position="228"/>
    </location>
</feature>
<organism evidence="3 4">
    <name type="scientific">Chondromyces crocatus</name>
    <dbReference type="NCBI Taxonomy" id="52"/>
    <lineage>
        <taxon>Bacteria</taxon>
        <taxon>Pseudomonadati</taxon>
        <taxon>Myxococcota</taxon>
        <taxon>Polyangia</taxon>
        <taxon>Polyangiales</taxon>
        <taxon>Polyangiaceae</taxon>
        <taxon>Chondromyces</taxon>
    </lineage>
</organism>
<name>A0A0K1E6N8_CHOCO</name>
<evidence type="ECO:0000313" key="4">
    <source>
        <dbReference type="Proteomes" id="UP000067626"/>
    </source>
</evidence>
<protein>
    <submittedName>
        <fullName evidence="3">Uncharacterized protein</fullName>
    </submittedName>
</protein>
<proteinExistence type="predicted"/>
<gene>
    <name evidence="3" type="ORF">CMC5_006640</name>
</gene>
<dbReference type="PANTHER" id="PTHR24637">
    <property type="entry name" value="COLLAGEN"/>
    <property type="match status" value="1"/>
</dbReference>
<feature type="signal peptide" evidence="2">
    <location>
        <begin position="1"/>
        <end position="27"/>
    </location>
</feature>
<sequence length="374" mass="37007">MKRANLPRVAALVLMSSAVGVAWVASAAPLVPHTIGHQGRLYDVNGVPIGAEGPKPLPMKFELFTQMSPGDDQAPPVWAETQSVTFDDGYYAVALGDSIALSEDLFRNHAGPDKALYLQITIDGEVLSPRAKINSIPYALVCNDAIGDIHPTSVTVGSTQVIDQNGNWVGNRAGLEGPAGATGPMGPAGGIGPAGPTGGAGGAGPAGPPGGAGPAGPTGPAGGTGPAGPTGSAGAAGPTGPSGVVAVTKAWGVGLNPTATTNFVGPTVTVNIGQGQSALVISSKAFGSSQANGGLGLNLNMCYQPTSGGNISTIEPVGVNGIRVPTGSRIIQTLSAEISDQGSFTVGMCAYSVSNASSWNDNGSGSTTATVYRR</sequence>
<keyword evidence="4" id="KW-1185">Reference proteome</keyword>
<feature type="chain" id="PRO_5005458966" evidence="2">
    <location>
        <begin position="28"/>
        <end position="374"/>
    </location>
</feature>
<evidence type="ECO:0000256" key="1">
    <source>
        <dbReference type="SAM" id="MobiDB-lite"/>
    </source>
</evidence>
<dbReference type="EMBL" id="CP012159">
    <property type="protein sequence ID" value="AKT36546.1"/>
    <property type="molecule type" value="Genomic_DNA"/>
</dbReference>
<dbReference type="PATRIC" id="fig|52.7.peg.709"/>
<reference evidence="3 4" key="1">
    <citation type="submission" date="2015-07" db="EMBL/GenBank/DDBJ databases">
        <title>Genome analysis of myxobacterium Chondromyces crocatus Cm c5 reveals a high potential for natural compound synthesis and the genetic basis for the loss of fruiting body formation.</title>
        <authorList>
            <person name="Zaburannyi N."/>
            <person name="Bunk B."/>
            <person name="Maier J."/>
            <person name="Overmann J."/>
            <person name="Mueller R."/>
        </authorList>
    </citation>
    <scope>NUCLEOTIDE SEQUENCE [LARGE SCALE GENOMIC DNA]</scope>
    <source>
        <strain evidence="3 4">Cm c5</strain>
    </source>
</reference>